<sequence length="334" mass="38998">MQVNETYITYRTKVNTTSKFNKEEKKISASRRDKDDPSHIPPRKMASTTNPIYFLHIGKTGGTSMDKLMQKILEQQRPVFRKYIGNGHYDWTYIQQQQQIRESKGFPEFKGDDKKNKNNDDDDEYKASSNADVITFLRHPVTRAISQFYYSKTMRWARDKNSTFIYKTLDEYLDNPEDFRDPINDGLGGVMYLLGTSQNNWIQSNGIESELKILLRHNKTAACIRAAKRLDETTWFGLLEDLDRSMKLLQFTMDLDRVPVFPMSNAAGGTRRYPSPSKDAISLIERYLAQDIWLYEYSKRLFNARWDYYVTKNANGHGVYIHPVLPTLPNLHDL</sequence>
<dbReference type="Proteomes" id="UP000095751">
    <property type="component" value="Unassembled WGS sequence"/>
</dbReference>
<evidence type="ECO:0000256" key="1">
    <source>
        <dbReference type="SAM" id="MobiDB-lite"/>
    </source>
</evidence>
<dbReference type="Gene3D" id="3.40.50.300">
    <property type="entry name" value="P-loop containing nucleotide triphosphate hydrolases"/>
    <property type="match status" value="1"/>
</dbReference>
<dbReference type="GO" id="GO:0008146">
    <property type="term" value="F:sulfotransferase activity"/>
    <property type="evidence" value="ECO:0007669"/>
    <property type="project" value="InterPro"/>
</dbReference>
<proteinExistence type="predicted"/>
<dbReference type="SUPFAM" id="SSF52540">
    <property type="entry name" value="P-loop containing nucleoside triphosphate hydrolases"/>
    <property type="match status" value="1"/>
</dbReference>
<feature type="region of interest" description="Disordered" evidence="1">
    <location>
        <begin position="21"/>
        <end position="47"/>
    </location>
</feature>
<feature type="compositionally biased region" description="Basic and acidic residues" evidence="1">
    <location>
        <begin position="21"/>
        <end position="38"/>
    </location>
</feature>
<dbReference type="EMBL" id="KV784354">
    <property type="protein sequence ID" value="OEU21240.1"/>
    <property type="molecule type" value="Genomic_DNA"/>
</dbReference>
<name>A0A1E7FST8_9STRA</name>
<dbReference type="OrthoDB" id="10267379at2759"/>
<dbReference type="AlphaFoldDB" id="A0A1E7FST8"/>
<feature type="region of interest" description="Disordered" evidence="1">
    <location>
        <begin position="104"/>
        <end position="125"/>
    </location>
</feature>
<dbReference type="InterPro" id="IPR053259">
    <property type="entry name" value="Golvesin-related_Golgi"/>
</dbReference>
<feature type="compositionally biased region" description="Basic and acidic residues" evidence="1">
    <location>
        <begin position="104"/>
        <end position="119"/>
    </location>
</feature>
<keyword evidence="3" id="KW-1185">Reference proteome</keyword>
<gene>
    <name evidence="2" type="ORF">FRACYDRAFT_181435</name>
</gene>
<dbReference type="InterPro" id="IPR027417">
    <property type="entry name" value="P-loop_NTPase"/>
</dbReference>
<dbReference type="InParanoid" id="A0A1E7FST8"/>
<evidence type="ECO:0000313" key="3">
    <source>
        <dbReference type="Proteomes" id="UP000095751"/>
    </source>
</evidence>
<dbReference type="KEGG" id="fcy:FRACYDRAFT_181435"/>
<dbReference type="InterPro" id="IPR005331">
    <property type="entry name" value="Sulfotransferase"/>
</dbReference>
<dbReference type="PANTHER" id="PTHR32301:SF6">
    <property type="entry name" value="GOLVESIN-RELATED"/>
    <property type="match status" value="1"/>
</dbReference>
<dbReference type="PANTHER" id="PTHR32301">
    <property type="entry name" value="COUNTIN RECEPTOR CNR3-RELATED"/>
    <property type="match status" value="1"/>
</dbReference>
<reference evidence="2 3" key="1">
    <citation type="submission" date="2016-09" db="EMBL/GenBank/DDBJ databases">
        <title>Extensive genetic diversity and differential bi-allelic expression allows diatom success in the polar Southern Ocean.</title>
        <authorList>
            <consortium name="DOE Joint Genome Institute"/>
            <person name="Mock T."/>
            <person name="Otillar R.P."/>
            <person name="Strauss J."/>
            <person name="Dupont C."/>
            <person name="Frickenhaus S."/>
            <person name="Maumus F."/>
            <person name="Mcmullan M."/>
            <person name="Sanges R."/>
            <person name="Schmutz J."/>
            <person name="Toseland A."/>
            <person name="Valas R."/>
            <person name="Veluchamy A."/>
            <person name="Ward B.J."/>
            <person name="Allen A."/>
            <person name="Barry K."/>
            <person name="Falciatore A."/>
            <person name="Ferrante M."/>
            <person name="Fortunato A.E."/>
            <person name="Gloeckner G."/>
            <person name="Gruber A."/>
            <person name="Hipkin R."/>
            <person name="Janech M."/>
            <person name="Kroth P."/>
            <person name="Leese F."/>
            <person name="Lindquist E."/>
            <person name="Lyon B.R."/>
            <person name="Martin J."/>
            <person name="Mayer C."/>
            <person name="Parker M."/>
            <person name="Quesneville H."/>
            <person name="Raymond J."/>
            <person name="Uhlig C."/>
            <person name="Valentin K.U."/>
            <person name="Worden A.Z."/>
            <person name="Armbrust E.V."/>
            <person name="Bowler C."/>
            <person name="Green B."/>
            <person name="Moulton V."/>
            <person name="Van Oosterhout C."/>
            <person name="Grigoriev I."/>
        </authorList>
    </citation>
    <scope>NUCLEOTIDE SEQUENCE [LARGE SCALE GENOMIC DNA]</scope>
    <source>
        <strain evidence="2 3">CCMP1102</strain>
    </source>
</reference>
<dbReference type="GO" id="GO:0016020">
    <property type="term" value="C:membrane"/>
    <property type="evidence" value="ECO:0007669"/>
    <property type="project" value="InterPro"/>
</dbReference>
<organism evidence="2 3">
    <name type="scientific">Fragilariopsis cylindrus CCMP1102</name>
    <dbReference type="NCBI Taxonomy" id="635003"/>
    <lineage>
        <taxon>Eukaryota</taxon>
        <taxon>Sar</taxon>
        <taxon>Stramenopiles</taxon>
        <taxon>Ochrophyta</taxon>
        <taxon>Bacillariophyta</taxon>
        <taxon>Bacillariophyceae</taxon>
        <taxon>Bacillariophycidae</taxon>
        <taxon>Bacillariales</taxon>
        <taxon>Bacillariaceae</taxon>
        <taxon>Fragilariopsis</taxon>
    </lineage>
</organism>
<evidence type="ECO:0000313" key="2">
    <source>
        <dbReference type="EMBL" id="OEU21240.1"/>
    </source>
</evidence>
<dbReference type="Pfam" id="PF03567">
    <property type="entry name" value="Sulfotransfer_2"/>
    <property type="match status" value="1"/>
</dbReference>
<evidence type="ECO:0008006" key="4">
    <source>
        <dbReference type="Google" id="ProtNLM"/>
    </source>
</evidence>
<protein>
    <recommendedName>
        <fullName evidence="4">Sulfotransferase domain-containing protein</fullName>
    </recommendedName>
</protein>
<accession>A0A1E7FST8</accession>